<name>A0A103E5H9_9BURK</name>
<feature type="coiled-coil region" evidence="1">
    <location>
        <begin position="1258"/>
        <end position="1306"/>
    </location>
</feature>
<reference evidence="5 6" key="1">
    <citation type="submission" date="2015-11" db="EMBL/GenBank/DDBJ databases">
        <title>Expanding the genomic diversity of Burkholderia species for the development of highly accurate diagnostics.</title>
        <authorList>
            <person name="Sahl J."/>
            <person name="Keim P."/>
            <person name="Wagner D."/>
        </authorList>
    </citation>
    <scope>NUCLEOTIDE SEQUENCE [LARGE SCALE GENOMIC DNA]</scope>
    <source>
        <strain evidence="5 6">TSV85</strain>
    </source>
</reference>
<dbReference type="InterPro" id="IPR040840">
    <property type="entry name" value="TcA_TcB_BD"/>
</dbReference>
<dbReference type="EMBL" id="LOWA01000018">
    <property type="protein sequence ID" value="KVE28725.1"/>
    <property type="molecule type" value="Genomic_DNA"/>
</dbReference>
<feature type="domain" description="ABC toxin N-terminal" evidence="4">
    <location>
        <begin position="8"/>
        <end position="134"/>
    </location>
</feature>
<sequence length="1594" mass="179620">MMFAMEKQLNESQRDALVAGYMNFVAPTLKGVGNTPLTIEDLYEYLLIDPEVGDEVPTTRVASAISSIQQYVTRIINGTEPGFQPVEPGNVNAWRDGDNQYAVWAAGVDVHNYAEDYISPITRLEKSHYFKDLETTLNQNQLDPDRVQSAALAYLNQFEAVSNLYLLSGYITQDELKTAAYYFIGRTTTKPYRYFWRQMDLSKNGGRPGEPVTPNCWSDWLPIDLSLASDTILEHTVRPVFYNERLYVAWVERDPVPIKDGAGANTTRHVYRVKFGYKRFDDSWTAPNSTSLKTRQQGDPGFGEIDRTSVTIDEVSNFDLRAVNLLATVDHSHEPSLDADSNPYGRLMLGVFVRNFNAEGEKGKNSPTVYGYQYCDSAFHHIPLGPQLKEELFAIFKDRTDTDNTLQYALYKQKYEIESVEAYKENERAPDGGDIHGSSKGDQSYLEKWWERIEDLVHGDRGVSSYIHMQGPFEIKATLMLKDDFVNDFTFTQQDTNSDGNTGFGFCRPDGKWGVTIRYHGDDANTLSKDASNNGNFYTFENTAIRYSQDLFGDYSLPINQYSLCNLDAQGNPASLIDDHLHVNIGLHDYIAWDDDPPKSVTLDISGCRLSDGQDVTNNSIKNNSLNSLFFLDNKNNKLASIKNFGKIGDTRKFFEGIRFYTAKSNEVDYGESFYTLTNSSPGAPYSKIHQVTESDFTAERRYISVCLIVGDDHFYRPSNTDTKNFNYVWKWFKVYLQKVDLKAPLNPPQLKSRYDSKRGLVQYLDFREESLPVASLPAKTRLNTTFVRELIETADKGLDALLDYVLQAEPLEADLEVDGSEGEPMDFGGANGLYFWELFFHLPYLVAWRFGNDQAFDQARQWLHYIFDPAMGKKPSVDGIQPPPYWNVRPLVDRGNFSRLLATPLDPDALAYASPEIYQKAVFISYVSNLISQGDQWYRQLTRDGLTQARVLYNLAVELLGPRPDVSLSSTWIPQTVDKLASAINEELREFERASDADSKEWLTLPSAQAGYLRLTDNKYFKAPLNTLMLAHWDTIDARLYNLRHNLTVDGKPLSLPLYAPPADPVALLSQRAQSGTLVSGISAAQLTVPHYRFSAILPRAYNAVSTLSRFGDTLLSLIERADRAGQEELQQQQLLDMSSYAITLQQQAIDGLAADRQALEANRSTAQQRHDSYYTLYDENISSGEQLVMDVHTEAQTLLIGAQGFMIASGALKLTPNIFGLADGGMRYEGPTEAIANGLIASSEALNVIADRVATSEGYRRRRQDWQIQYEQAQAEVDALNKQLDALTIREQAAQTELARLVAQQAQTQAMLNFLKTRFTQATLYQWLSGQLSALYYQIYDAVISLCLSTQACWQYELGDFSTTFIQTGAWNDHYRGLLVGETLQLNLHQMEAAYLARNERRLEITRTTSLLNLLGQTMFDAQKASGAFDFSLTEQLFDKDYPGHYLRQIKSIAISLPTLLGPYQDVKAILTQTRSSTLLKADIDGVKYLDNPKTGNATNIVTNLRANQQIALSSGLNDAGQFELNFGDERYLPFEGTGAVSRWTLSFPRFDKSDTQKALLKALTDVIVHIRYTALVGDSKFTRDVEGTLSA</sequence>
<dbReference type="Pfam" id="PF18413">
    <property type="entry name" value="Neuraminidase"/>
    <property type="match status" value="1"/>
</dbReference>
<gene>
    <name evidence="5" type="ORF">WS67_08410</name>
</gene>
<dbReference type="InterPro" id="IPR046839">
    <property type="entry name" value="ABC_toxin_N"/>
</dbReference>
<keyword evidence="1" id="KW-0175">Coiled coil</keyword>
<dbReference type="Proteomes" id="UP000062788">
    <property type="component" value="Unassembled WGS sequence"/>
</dbReference>
<evidence type="ECO:0000313" key="6">
    <source>
        <dbReference type="Proteomes" id="UP000062788"/>
    </source>
</evidence>
<evidence type="ECO:0000259" key="4">
    <source>
        <dbReference type="Pfam" id="PF20220"/>
    </source>
</evidence>
<comment type="caution">
    <text evidence="5">The sequence shown here is derived from an EMBL/GenBank/DDBJ whole genome shotgun (WGS) entry which is preliminary data.</text>
</comment>
<evidence type="ECO:0000313" key="5">
    <source>
        <dbReference type="EMBL" id="KVE28725.1"/>
    </source>
</evidence>
<protein>
    <recommendedName>
        <fullName evidence="7">Insecticidal toxin complex protein TccB</fullName>
    </recommendedName>
</protein>
<evidence type="ECO:0000259" key="2">
    <source>
        <dbReference type="Pfam" id="PF18276"/>
    </source>
</evidence>
<organism evidence="5 6">
    <name type="scientific">Burkholderia singularis</name>
    <dbReference type="NCBI Taxonomy" id="1503053"/>
    <lineage>
        <taxon>Bacteria</taxon>
        <taxon>Pseudomonadati</taxon>
        <taxon>Pseudomonadota</taxon>
        <taxon>Betaproteobacteria</taxon>
        <taxon>Burkholderiales</taxon>
        <taxon>Burkholderiaceae</taxon>
        <taxon>Burkholderia</taxon>
        <taxon>pseudomallei group</taxon>
    </lineage>
</organism>
<dbReference type="InterPro" id="IPR041079">
    <property type="entry name" value="Neuraminidase-like"/>
</dbReference>
<dbReference type="Pfam" id="PF18276">
    <property type="entry name" value="TcA_TcB_BD"/>
    <property type="match status" value="1"/>
</dbReference>
<evidence type="ECO:0008006" key="7">
    <source>
        <dbReference type="Google" id="ProtNLM"/>
    </source>
</evidence>
<accession>A0A103E5H9</accession>
<evidence type="ECO:0000259" key="3">
    <source>
        <dbReference type="Pfam" id="PF18413"/>
    </source>
</evidence>
<dbReference type="Pfam" id="PF20220">
    <property type="entry name" value="ABC_toxin_N"/>
    <property type="match status" value="1"/>
</dbReference>
<feature type="domain" description="Neuraminidase-like" evidence="3">
    <location>
        <begin position="165"/>
        <end position="296"/>
    </location>
</feature>
<evidence type="ECO:0000256" key="1">
    <source>
        <dbReference type="SAM" id="Coils"/>
    </source>
</evidence>
<proteinExistence type="predicted"/>
<feature type="domain" description="Tc toxin complex TcA C-terminal TcB-binding" evidence="2">
    <location>
        <begin position="1284"/>
        <end position="1577"/>
    </location>
</feature>
<keyword evidence="6" id="KW-1185">Reference proteome</keyword>